<name>A0A371DJS2_9APHY</name>
<organism evidence="2 3">
    <name type="scientific">Lentinus brumalis</name>
    <dbReference type="NCBI Taxonomy" id="2498619"/>
    <lineage>
        <taxon>Eukaryota</taxon>
        <taxon>Fungi</taxon>
        <taxon>Dikarya</taxon>
        <taxon>Basidiomycota</taxon>
        <taxon>Agaricomycotina</taxon>
        <taxon>Agaricomycetes</taxon>
        <taxon>Polyporales</taxon>
        <taxon>Polyporaceae</taxon>
        <taxon>Lentinus</taxon>
    </lineage>
</organism>
<proteinExistence type="predicted"/>
<keyword evidence="3" id="KW-1185">Reference proteome</keyword>
<reference evidence="2 3" key="1">
    <citation type="journal article" date="2018" name="Biotechnol. Biofuels">
        <title>Integrative visual omics of the white-rot fungus Polyporus brumalis exposes the biotechnological potential of its oxidative enzymes for delignifying raw plant biomass.</title>
        <authorList>
            <person name="Miyauchi S."/>
            <person name="Rancon A."/>
            <person name="Drula E."/>
            <person name="Hage H."/>
            <person name="Chaduli D."/>
            <person name="Favel A."/>
            <person name="Grisel S."/>
            <person name="Henrissat B."/>
            <person name="Herpoel-Gimbert I."/>
            <person name="Ruiz-Duenas F.J."/>
            <person name="Chevret D."/>
            <person name="Hainaut M."/>
            <person name="Lin J."/>
            <person name="Wang M."/>
            <person name="Pangilinan J."/>
            <person name="Lipzen A."/>
            <person name="Lesage-Meessen L."/>
            <person name="Navarro D."/>
            <person name="Riley R."/>
            <person name="Grigoriev I.V."/>
            <person name="Zhou S."/>
            <person name="Raouche S."/>
            <person name="Rosso M.N."/>
        </authorList>
    </citation>
    <scope>NUCLEOTIDE SEQUENCE [LARGE SCALE GENOMIC DNA]</scope>
    <source>
        <strain evidence="2 3">BRFM 1820</strain>
    </source>
</reference>
<sequence>MPPLLQFLRSSTADVKPLLEDLLLLCKQSIGTSFAFHRPADSRVAYPGRYVHTRGQWTWELLFDDWDNYLKGRVEVPRIPALEGLRSEYTSPELINHSNPSHFLLALQKANQMVVRLDPDDPLHSSRNPYDSTPNFVSSLGAFIKPVLSTRSDGDSLELQVRPRSLEVGEADEDEDKGRKVQAESA</sequence>
<protein>
    <submittedName>
        <fullName evidence="2">Uncharacterized protein</fullName>
    </submittedName>
</protein>
<evidence type="ECO:0000313" key="2">
    <source>
        <dbReference type="EMBL" id="RDX52780.1"/>
    </source>
</evidence>
<evidence type="ECO:0000313" key="3">
    <source>
        <dbReference type="Proteomes" id="UP000256964"/>
    </source>
</evidence>
<accession>A0A371DJS2</accession>
<dbReference type="Proteomes" id="UP000256964">
    <property type="component" value="Unassembled WGS sequence"/>
</dbReference>
<dbReference type="OrthoDB" id="2756573at2759"/>
<feature type="compositionally biased region" description="Basic and acidic residues" evidence="1">
    <location>
        <begin position="176"/>
        <end position="186"/>
    </location>
</feature>
<evidence type="ECO:0000256" key="1">
    <source>
        <dbReference type="SAM" id="MobiDB-lite"/>
    </source>
</evidence>
<dbReference type="AlphaFoldDB" id="A0A371DJS2"/>
<feature type="region of interest" description="Disordered" evidence="1">
    <location>
        <begin position="154"/>
        <end position="186"/>
    </location>
</feature>
<dbReference type="EMBL" id="KZ857389">
    <property type="protein sequence ID" value="RDX52780.1"/>
    <property type="molecule type" value="Genomic_DNA"/>
</dbReference>
<gene>
    <name evidence="2" type="ORF">OH76DRAFT_1480391</name>
</gene>